<comment type="caution">
    <text evidence="4">The sequence shown here is derived from an EMBL/GenBank/DDBJ whole genome shotgun (WGS) entry which is preliminary data.</text>
</comment>
<dbReference type="InterPro" id="IPR001296">
    <property type="entry name" value="Glyco_trans_1"/>
</dbReference>
<keyword evidence="1" id="KW-0808">Transferase</keyword>
<evidence type="ECO:0000313" key="4">
    <source>
        <dbReference type="EMBL" id="MCW3786760.1"/>
    </source>
</evidence>
<gene>
    <name evidence="4" type="ORF">OM075_09795</name>
</gene>
<evidence type="ECO:0000256" key="1">
    <source>
        <dbReference type="ARBA" id="ARBA00022679"/>
    </source>
</evidence>
<keyword evidence="5" id="KW-1185">Reference proteome</keyword>
<protein>
    <submittedName>
        <fullName evidence="4">Glycosyltransferase family 4 protein</fullName>
    </submittedName>
</protein>
<dbReference type="Proteomes" id="UP001209229">
    <property type="component" value="Unassembled WGS sequence"/>
</dbReference>
<dbReference type="GO" id="GO:0016757">
    <property type="term" value="F:glycosyltransferase activity"/>
    <property type="evidence" value="ECO:0007669"/>
    <property type="project" value="InterPro"/>
</dbReference>
<dbReference type="Pfam" id="PF13439">
    <property type="entry name" value="Glyco_transf_4"/>
    <property type="match status" value="1"/>
</dbReference>
<dbReference type="AlphaFoldDB" id="A0AAE3M4Z8"/>
<dbReference type="SUPFAM" id="SSF53756">
    <property type="entry name" value="UDP-Glycosyltransferase/glycogen phosphorylase"/>
    <property type="match status" value="1"/>
</dbReference>
<dbReference type="CDD" id="cd03809">
    <property type="entry name" value="GT4_MtfB-like"/>
    <property type="match status" value="1"/>
</dbReference>
<dbReference type="InterPro" id="IPR028098">
    <property type="entry name" value="Glyco_trans_4-like_N"/>
</dbReference>
<feature type="domain" description="Glycosyltransferase subfamily 4-like N-terminal" evidence="3">
    <location>
        <begin position="18"/>
        <end position="166"/>
    </location>
</feature>
<proteinExistence type="predicted"/>
<reference evidence="4" key="1">
    <citation type="submission" date="2022-10" db="EMBL/GenBank/DDBJ databases">
        <authorList>
            <person name="Yu W.X."/>
        </authorList>
    </citation>
    <scope>NUCLEOTIDE SEQUENCE</scope>
    <source>
        <strain evidence="4">AAT</strain>
    </source>
</reference>
<organism evidence="4 5">
    <name type="scientific">Plebeiibacterium sediminum</name>
    <dbReference type="NCBI Taxonomy" id="2992112"/>
    <lineage>
        <taxon>Bacteria</taxon>
        <taxon>Pseudomonadati</taxon>
        <taxon>Bacteroidota</taxon>
        <taxon>Bacteroidia</taxon>
        <taxon>Marinilabiliales</taxon>
        <taxon>Marinilabiliaceae</taxon>
        <taxon>Plebeiibacterium</taxon>
    </lineage>
</organism>
<evidence type="ECO:0000259" key="3">
    <source>
        <dbReference type="Pfam" id="PF13439"/>
    </source>
</evidence>
<feature type="domain" description="Glycosyl transferase family 1" evidence="2">
    <location>
        <begin position="175"/>
        <end position="327"/>
    </location>
</feature>
<dbReference type="RefSeq" id="WP_301190324.1">
    <property type="nucleotide sequence ID" value="NZ_JAPDPJ010000018.1"/>
</dbReference>
<dbReference type="PANTHER" id="PTHR46401:SF2">
    <property type="entry name" value="GLYCOSYLTRANSFERASE WBBK-RELATED"/>
    <property type="match status" value="1"/>
</dbReference>
<evidence type="ECO:0000259" key="2">
    <source>
        <dbReference type="Pfam" id="PF00534"/>
    </source>
</evidence>
<dbReference type="PANTHER" id="PTHR46401">
    <property type="entry name" value="GLYCOSYLTRANSFERASE WBBK-RELATED"/>
    <property type="match status" value="1"/>
</dbReference>
<evidence type="ECO:0000313" key="5">
    <source>
        <dbReference type="Proteomes" id="UP001209229"/>
    </source>
</evidence>
<dbReference type="Gene3D" id="3.40.50.2000">
    <property type="entry name" value="Glycogen Phosphorylase B"/>
    <property type="match status" value="2"/>
</dbReference>
<dbReference type="Pfam" id="PF00534">
    <property type="entry name" value="Glycos_transf_1"/>
    <property type="match status" value="1"/>
</dbReference>
<name>A0AAE3M4Z8_9BACT</name>
<accession>A0AAE3M4Z8</accession>
<dbReference type="EMBL" id="JAPDPJ010000018">
    <property type="protein sequence ID" value="MCW3786760.1"/>
    <property type="molecule type" value="Genomic_DNA"/>
</dbReference>
<sequence>MSRNCIYINARFLTQKVTGVQRFAIELSKHLKDSELIVKWVAPKNIVNKELAEFLDVELIGRNKGHLWEQIDLPKYLKDNGNPLLLNLCNTAPLLYKNSVSTIHDLAFLENPKWFSKKFYWYYRILIPRIAYIAKHIITVSEVSKEEICDRLHVKKEKVSVVYNAVSECFTNKKKEVLEIEDYILFVGSLDPRKNLYTLIEAMSYTSNDIKLKVVGCSGKNFSDFGQDIRHKQIDVLGYVSDEELLELYRKARAFVYPSLYEGFGIPPLEAQSMGVPVLVSNIPVFKEVFADSVKYCNPYSAIEMAESICNIFCMSKEELDDIINKGYSNVNRFSWTYSARILVNELLKIKNAS</sequence>